<dbReference type="InterPro" id="IPR027075">
    <property type="entry name" value="CPSF2"/>
</dbReference>
<dbReference type="PANTHER" id="PTHR45922">
    <property type="entry name" value="CLEAVAGE AND POLYADENYLATION SPECIFICITY FACTOR SUBUNIT 2"/>
    <property type="match status" value="1"/>
</dbReference>
<dbReference type="PANTHER" id="PTHR45922:SF1">
    <property type="entry name" value="CLEAVAGE AND POLYADENYLATION SPECIFICITY FACTOR SUBUNIT 2"/>
    <property type="match status" value="1"/>
</dbReference>
<reference evidence="2 3" key="1">
    <citation type="submission" date="2022-01" db="EMBL/GenBank/DDBJ databases">
        <authorList>
            <person name="Xiong W."/>
            <person name="Schranz E."/>
        </authorList>
    </citation>
    <scope>NUCLEOTIDE SEQUENCE [LARGE SCALE GENOMIC DNA]</scope>
</reference>
<dbReference type="GO" id="GO:0006398">
    <property type="term" value="P:mRNA 3'-end processing by stem-loop binding and cleavage"/>
    <property type="evidence" value="ECO:0007669"/>
    <property type="project" value="InterPro"/>
</dbReference>
<evidence type="ECO:0000313" key="2">
    <source>
        <dbReference type="EMBL" id="CAH1440232.1"/>
    </source>
</evidence>
<keyword evidence="1" id="KW-0694">RNA-binding</keyword>
<dbReference type="GO" id="GO:0003723">
    <property type="term" value="F:RNA binding"/>
    <property type="evidence" value="ECO:0007669"/>
    <property type="project" value="UniProtKB-KW"/>
</dbReference>
<dbReference type="EMBL" id="CAKMRJ010005412">
    <property type="protein sequence ID" value="CAH1440232.1"/>
    <property type="molecule type" value="Genomic_DNA"/>
</dbReference>
<proteinExistence type="inferred from homology"/>
<sequence length="98" mass="11213">MDLFQLRVFPFYDDTSEWDDFGEVINPHDYVIKDEDMDMGSMAALLASLMLDTTPSKVVSSEVTVQVKYCLVYMDFEGRSDGRSMKSILETCFGTWIS</sequence>
<comment type="subcellular location">
    <subcellularLocation>
        <location evidence="1">Nucleus</location>
    </subcellularLocation>
</comment>
<comment type="caution">
    <text evidence="2">The sequence shown here is derived from an EMBL/GenBank/DDBJ whole genome shotgun (WGS) entry which is preliminary data.</text>
</comment>
<comment type="similarity">
    <text evidence="1">Belongs to the metallo-beta-lactamase superfamily. RNA-metabolizing metallo-beta-lactamase-like family. CPSF2/YSH1 subfamily.</text>
</comment>
<keyword evidence="1" id="KW-0539">Nucleus</keyword>
<evidence type="ECO:0000313" key="3">
    <source>
        <dbReference type="Proteomes" id="UP001157418"/>
    </source>
</evidence>
<dbReference type="GO" id="GO:0005847">
    <property type="term" value="C:mRNA cleavage and polyadenylation specificity factor complex"/>
    <property type="evidence" value="ECO:0007669"/>
    <property type="project" value="InterPro"/>
</dbReference>
<dbReference type="Proteomes" id="UP001157418">
    <property type="component" value="Unassembled WGS sequence"/>
</dbReference>
<organism evidence="2 3">
    <name type="scientific">Lactuca virosa</name>
    <dbReference type="NCBI Taxonomy" id="75947"/>
    <lineage>
        <taxon>Eukaryota</taxon>
        <taxon>Viridiplantae</taxon>
        <taxon>Streptophyta</taxon>
        <taxon>Embryophyta</taxon>
        <taxon>Tracheophyta</taxon>
        <taxon>Spermatophyta</taxon>
        <taxon>Magnoliopsida</taxon>
        <taxon>eudicotyledons</taxon>
        <taxon>Gunneridae</taxon>
        <taxon>Pentapetalae</taxon>
        <taxon>asterids</taxon>
        <taxon>campanulids</taxon>
        <taxon>Asterales</taxon>
        <taxon>Asteraceae</taxon>
        <taxon>Cichorioideae</taxon>
        <taxon>Cichorieae</taxon>
        <taxon>Lactucinae</taxon>
        <taxon>Lactuca</taxon>
    </lineage>
</organism>
<dbReference type="AlphaFoldDB" id="A0AAU9NQV1"/>
<protein>
    <recommendedName>
        <fullName evidence="1">Cleavage and polyadenylation specificity factor subunit 2</fullName>
    </recommendedName>
    <alternativeName>
        <fullName evidence="1">Cleavage and polyadenylation specificity factor 100 kDa subunit</fullName>
    </alternativeName>
</protein>
<keyword evidence="1" id="KW-0507">mRNA processing</keyword>
<dbReference type="InterPro" id="IPR036866">
    <property type="entry name" value="RibonucZ/Hydroxyglut_hydro"/>
</dbReference>
<keyword evidence="3" id="KW-1185">Reference proteome</keyword>
<evidence type="ECO:0000256" key="1">
    <source>
        <dbReference type="RuleBase" id="RU365006"/>
    </source>
</evidence>
<gene>
    <name evidence="2" type="ORF">LVIROSA_LOCUS26382</name>
</gene>
<accession>A0AAU9NQV1</accession>
<dbReference type="SUPFAM" id="SSF56281">
    <property type="entry name" value="Metallo-hydrolase/oxidoreductase"/>
    <property type="match status" value="1"/>
</dbReference>
<name>A0AAU9NQV1_9ASTR</name>